<protein>
    <submittedName>
        <fullName evidence="2">Uncharacterized protein</fullName>
    </submittedName>
</protein>
<evidence type="ECO:0000313" key="3">
    <source>
        <dbReference type="Proteomes" id="UP000005952"/>
    </source>
</evidence>
<proteinExistence type="predicted"/>
<dbReference type="KEGG" id="hdt:HYPDE_29618"/>
<dbReference type="Proteomes" id="UP000005952">
    <property type="component" value="Chromosome"/>
</dbReference>
<gene>
    <name evidence="2" type="ORF">HYPDE_29618</name>
</gene>
<keyword evidence="3" id="KW-1185">Reference proteome</keyword>
<evidence type="ECO:0000313" key="2">
    <source>
        <dbReference type="EMBL" id="AGK57598.1"/>
    </source>
</evidence>
<reference evidence="2 3" key="1">
    <citation type="journal article" date="2013" name="Genome Announc.">
        <title>Genome sequences for three denitrifying bacterial strains isolated from a uranium- and nitrate-contaminated subsurface environment.</title>
        <authorList>
            <person name="Venkatramanan R."/>
            <person name="Prakash O."/>
            <person name="Woyke T."/>
            <person name="Chain P."/>
            <person name="Goodwin L.A."/>
            <person name="Watson D."/>
            <person name="Brooks S."/>
            <person name="Kostka J.E."/>
            <person name="Green S.J."/>
        </authorList>
    </citation>
    <scope>NUCLEOTIDE SEQUENCE [LARGE SCALE GENOMIC DNA]</scope>
    <source>
        <strain evidence="2 3">1NES1</strain>
    </source>
</reference>
<sequence length="80" mass="9129">MIGWADDKDSDTAQRAVDLFERLYFELRSLNLPNGNDYLRRNTPTVKIKTIDWTTQQPYPGGERLSTASKADRSANRAPN</sequence>
<organism evidence="2 3">
    <name type="scientific">Hyphomicrobium denitrificans 1NES1</name>
    <dbReference type="NCBI Taxonomy" id="670307"/>
    <lineage>
        <taxon>Bacteria</taxon>
        <taxon>Pseudomonadati</taxon>
        <taxon>Pseudomonadota</taxon>
        <taxon>Alphaproteobacteria</taxon>
        <taxon>Hyphomicrobiales</taxon>
        <taxon>Hyphomicrobiaceae</taxon>
        <taxon>Hyphomicrobium</taxon>
    </lineage>
</organism>
<accession>N0B3P4</accession>
<dbReference type="EMBL" id="CP005587">
    <property type="protein sequence ID" value="AGK57598.1"/>
    <property type="molecule type" value="Genomic_DNA"/>
</dbReference>
<dbReference type="HOGENOM" id="CLU_2584974_0_0_5"/>
<name>N0B3P4_9HYPH</name>
<evidence type="ECO:0000256" key="1">
    <source>
        <dbReference type="SAM" id="MobiDB-lite"/>
    </source>
</evidence>
<dbReference type="AlphaFoldDB" id="N0B3P4"/>
<feature type="compositionally biased region" description="Basic and acidic residues" evidence="1">
    <location>
        <begin position="70"/>
        <end position="80"/>
    </location>
</feature>
<feature type="region of interest" description="Disordered" evidence="1">
    <location>
        <begin position="53"/>
        <end position="80"/>
    </location>
</feature>